<feature type="binding site" evidence="1">
    <location>
        <position position="193"/>
    </location>
    <ligand>
        <name>[4Fe-4S] cluster</name>
        <dbReference type="ChEBI" id="CHEBI:49883"/>
    </ligand>
</feature>
<comment type="subunit">
    <text evidence="1">Forms a heterodimer with UbiV.</text>
</comment>
<keyword evidence="1" id="KW-0479">Metal-binding</keyword>
<feature type="binding site" evidence="1">
    <location>
        <position position="233"/>
    </location>
    <ligand>
        <name>[4Fe-4S] cluster</name>
        <dbReference type="ChEBI" id="CHEBI:49883"/>
    </ligand>
</feature>
<accession>C5BJ05</accession>
<dbReference type="EMBL" id="CP001614">
    <property type="protein sequence ID" value="ACR12774.1"/>
    <property type="molecule type" value="Genomic_DNA"/>
</dbReference>
<keyword evidence="1" id="KW-0004">4Fe-4S</keyword>
<dbReference type="Proteomes" id="UP000009080">
    <property type="component" value="Chromosome"/>
</dbReference>
<evidence type="ECO:0000313" key="2">
    <source>
        <dbReference type="EMBL" id="ACR12774.1"/>
    </source>
</evidence>
<dbReference type="InterPro" id="IPR051454">
    <property type="entry name" value="RNA/ubiquinone_mod_enzymes"/>
</dbReference>
<evidence type="ECO:0000256" key="1">
    <source>
        <dbReference type="HAMAP-Rule" id="MF_02232"/>
    </source>
</evidence>
<dbReference type="PROSITE" id="PS01276">
    <property type="entry name" value="PEPTIDASE_U32"/>
    <property type="match status" value="1"/>
</dbReference>
<gene>
    <name evidence="1" type="primary">ubiU</name>
    <name evidence="2" type="ordered locus">TERTU_4405</name>
</gene>
<organism evidence="2 3">
    <name type="scientific">Teredinibacter turnerae (strain ATCC 39867 / T7901)</name>
    <dbReference type="NCBI Taxonomy" id="377629"/>
    <lineage>
        <taxon>Bacteria</taxon>
        <taxon>Pseudomonadati</taxon>
        <taxon>Pseudomonadota</taxon>
        <taxon>Gammaproteobacteria</taxon>
        <taxon>Cellvibrionales</taxon>
        <taxon>Cellvibrionaceae</taxon>
        <taxon>Teredinibacter</taxon>
    </lineage>
</organism>
<comment type="cofactor">
    <cofactor evidence="1">
        <name>[4Fe-4S] cluster</name>
        <dbReference type="ChEBI" id="CHEBI:49883"/>
    </cofactor>
</comment>
<dbReference type="STRING" id="377629.TERTU_4405"/>
<keyword evidence="1" id="KW-0408">Iron</keyword>
<feature type="binding site" evidence="1">
    <location>
        <position position="169"/>
    </location>
    <ligand>
        <name>[4Fe-4S] cluster</name>
        <dbReference type="ChEBI" id="CHEBI:49883"/>
    </ligand>
</feature>
<keyword evidence="1" id="KW-0831">Ubiquinone biosynthesis</keyword>
<dbReference type="eggNOG" id="COG0826">
    <property type="taxonomic scope" value="Bacteria"/>
</dbReference>
<reference evidence="2 3" key="1">
    <citation type="journal article" date="2009" name="PLoS ONE">
        <title>The complete genome of Teredinibacter turnerae T7901: an intracellular endosymbiont of marine wood-boring bivalves (shipworms).</title>
        <authorList>
            <person name="Yang J.C."/>
            <person name="Madupu R."/>
            <person name="Durkin A.S."/>
            <person name="Ekborg N.A."/>
            <person name="Pedamallu C.S."/>
            <person name="Hostetler J.B."/>
            <person name="Radune D."/>
            <person name="Toms B.S."/>
            <person name="Henrissat B."/>
            <person name="Coutinho P.M."/>
            <person name="Schwarz S."/>
            <person name="Field L."/>
            <person name="Trindade-Silva A.E."/>
            <person name="Soares C.A.G."/>
            <person name="Elshahawi S."/>
            <person name="Hanora A."/>
            <person name="Schmidt E.W."/>
            <person name="Haygood M.G."/>
            <person name="Posfai J."/>
            <person name="Benner J."/>
            <person name="Madinger C."/>
            <person name="Nove J."/>
            <person name="Anton B."/>
            <person name="Chaudhary K."/>
            <person name="Foster J."/>
            <person name="Holman A."/>
            <person name="Kumar S."/>
            <person name="Lessard P.A."/>
            <person name="Luyten Y.A."/>
            <person name="Slatko B."/>
            <person name="Wood N."/>
            <person name="Wu B."/>
            <person name="Teplitski M."/>
            <person name="Mougous J.D."/>
            <person name="Ward N."/>
            <person name="Eisen J.A."/>
            <person name="Badger J.H."/>
            <person name="Distel D.L."/>
        </authorList>
    </citation>
    <scope>NUCLEOTIDE SEQUENCE [LARGE SCALE GENOMIC DNA]</scope>
    <source>
        <strain evidence="3">ATCC 39867 / T7901</strain>
    </source>
</reference>
<sequence>MELVAPAGSFPAFKAALEAGANTVYVGFKDATNARHFAGLNFSDDQLARARALATGKSVKLYVAINTYPQACNWQQWTSAVDKAVALGADALILADTGLLAYAADNYPAMHLHLSVQASATNSLALKFYADNFAIKRAVLPRVLSLEQVATLCEHSPVDLEVFGFGSLCIMAEGRCVLSSYLTSESPNNSGACSPAKYVRWEESADGSRLSRLNNVLIDKYAPGEPASYPTLCKGRFRVGDKVYHTLEEPTSLSTLQLIPQLAKMGVKAIKIEGRQRSPVYVRQVVRVWRAALDAYAEQGEAFVPDPSWIASLDTVAEGSQTSLGAYSRPWQ</sequence>
<dbReference type="UniPathway" id="UPA00232"/>
<comment type="function">
    <text evidence="1">Required for O(2)-independent ubiquinone (coenzyme Q) biosynthesis. Together with UbiV, is essential for the C6-hydroxylation reaction in the oxygen-independent ubiquinone biosynthesis pathway.</text>
</comment>
<dbReference type="InterPro" id="IPR001539">
    <property type="entry name" value="Peptidase_U32"/>
</dbReference>
<proteinExistence type="inferred from homology"/>
<dbReference type="KEGG" id="ttu:TERTU_4405"/>
<evidence type="ECO:0000313" key="3">
    <source>
        <dbReference type="Proteomes" id="UP000009080"/>
    </source>
</evidence>
<dbReference type="PANTHER" id="PTHR30217:SF3">
    <property type="entry name" value="UBIQUINONE BIOSYNTHESIS PROTEIN UBIU"/>
    <property type="match status" value="1"/>
</dbReference>
<dbReference type="GO" id="GO:0006508">
    <property type="term" value="P:proteolysis"/>
    <property type="evidence" value="ECO:0007669"/>
    <property type="project" value="UniProtKB-KW"/>
</dbReference>
<dbReference type="HOGENOM" id="CLU_011540_3_2_6"/>
<name>C5BJ05_TERTT</name>
<dbReference type="GO" id="GO:0006744">
    <property type="term" value="P:ubiquinone biosynthetic process"/>
    <property type="evidence" value="ECO:0007669"/>
    <property type="project" value="UniProtKB-UniRule"/>
</dbReference>
<feature type="binding site" evidence="1">
    <location>
        <position position="176"/>
    </location>
    <ligand>
        <name>[4Fe-4S] cluster</name>
        <dbReference type="ChEBI" id="CHEBI:49883"/>
    </ligand>
</feature>
<comment type="pathway">
    <text evidence="1">Cofactor biosynthesis; ubiquinone biosynthesis.</text>
</comment>
<keyword evidence="3" id="KW-1185">Reference proteome</keyword>
<protein>
    <recommendedName>
        <fullName evidence="1">Ubiquinone biosynthesis protein UbiU</fullName>
    </recommendedName>
</protein>
<dbReference type="Pfam" id="PF01136">
    <property type="entry name" value="Peptidase_U32"/>
    <property type="match status" value="1"/>
</dbReference>
<keyword evidence="1" id="KW-0411">Iron-sulfur</keyword>
<dbReference type="GO" id="GO:0046872">
    <property type="term" value="F:metal ion binding"/>
    <property type="evidence" value="ECO:0007669"/>
    <property type="project" value="UniProtKB-KW"/>
</dbReference>
<dbReference type="GO" id="GO:0051539">
    <property type="term" value="F:4 iron, 4 sulfur cluster binding"/>
    <property type="evidence" value="ECO:0007669"/>
    <property type="project" value="UniProtKB-UniRule"/>
</dbReference>
<comment type="similarity">
    <text evidence="1">Belongs to the peptidase U32 family. UbiU subfamily.</text>
</comment>
<dbReference type="InterPro" id="IPR043692">
    <property type="entry name" value="UbiU"/>
</dbReference>
<dbReference type="AlphaFoldDB" id="C5BJ05"/>
<dbReference type="PANTHER" id="PTHR30217">
    <property type="entry name" value="PEPTIDASE U32 FAMILY"/>
    <property type="match status" value="1"/>
</dbReference>
<dbReference type="GO" id="GO:0008233">
    <property type="term" value="F:peptidase activity"/>
    <property type="evidence" value="ECO:0007669"/>
    <property type="project" value="UniProtKB-KW"/>
</dbReference>
<dbReference type="HAMAP" id="MF_02232">
    <property type="entry name" value="UbiU"/>
    <property type="match status" value="1"/>
</dbReference>